<dbReference type="Gene3D" id="1.10.520.10">
    <property type="match status" value="1"/>
</dbReference>
<dbReference type="PRINTS" id="PR00458">
    <property type="entry name" value="PEROXIDASE"/>
</dbReference>
<dbReference type="GO" id="GO:0004601">
    <property type="term" value="F:peroxidase activity"/>
    <property type="evidence" value="ECO:0007669"/>
    <property type="project" value="UniProtKB-KW"/>
</dbReference>
<dbReference type="InterPro" id="IPR010255">
    <property type="entry name" value="Haem_peroxidase_sf"/>
</dbReference>
<dbReference type="GO" id="GO:0034599">
    <property type="term" value="P:cellular response to oxidative stress"/>
    <property type="evidence" value="ECO:0007669"/>
    <property type="project" value="InterPro"/>
</dbReference>
<dbReference type="PANTHER" id="PTHR31356:SF36">
    <property type="entry name" value="L-ASCORBATE PEROXIDASE 3"/>
    <property type="match status" value="1"/>
</dbReference>
<evidence type="ECO:0000259" key="9">
    <source>
        <dbReference type="PROSITE" id="PS50873"/>
    </source>
</evidence>
<dbReference type="Pfam" id="PF00141">
    <property type="entry name" value="peroxidase"/>
    <property type="match status" value="1"/>
</dbReference>
<evidence type="ECO:0000313" key="10">
    <source>
        <dbReference type="EMBL" id="ORX96746.1"/>
    </source>
</evidence>
<keyword evidence="4" id="KW-0349">Heme</keyword>
<dbReference type="EMBL" id="MCFE01000147">
    <property type="protein sequence ID" value="ORX96746.1"/>
    <property type="molecule type" value="Genomic_DNA"/>
</dbReference>
<dbReference type="GO" id="GO:0020037">
    <property type="term" value="F:heme binding"/>
    <property type="evidence" value="ECO:0007669"/>
    <property type="project" value="UniProtKB-UniRule"/>
</dbReference>
<keyword evidence="11" id="KW-1185">Reference proteome</keyword>
<dbReference type="GO" id="GO:0042744">
    <property type="term" value="P:hydrogen peroxide catabolic process"/>
    <property type="evidence" value="ECO:0007669"/>
    <property type="project" value="TreeGrafter"/>
</dbReference>
<evidence type="ECO:0000256" key="5">
    <source>
        <dbReference type="ARBA" id="ARBA00022723"/>
    </source>
</evidence>
<dbReference type="PROSITE" id="PS00436">
    <property type="entry name" value="PEROXIDASE_2"/>
    <property type="match status" value="1"/>
</dbReference>
<dbReference type="InterPro" id="IPR002016">
    <property type="entry name" value="Haem_peroxidase"/>
</dbReference>
<dbReference type="AlphaFoldDB" id="A0A1Y1YG76"/>
<dbReference type="Gene3D" id="1.10.420.10">
    <property type="entry name" value="Peroxidase, domain 2"/>
    <property type="match status" value="1"/>
</dbReference>
<proteinExistence type="inferred from homology"/>
<dbReference type="Proteomes" id="UP000193498">
    <property type="component" value="Unassembled WGS sequence"/>
</dbReference>
<evidence type="ECO:0000256" key="2">
    <source>
        <dbReference type="ARBA" id="ARBA00005997"/>
    </source>
</evidence>
<evidence type="ECO:0000313" key="11">
    <source>
        <dbReference type="Proteomes" id="UP000193498"/>
    </source>
</evidence>
<evidence type="ECO:0000256" key="8">
    <source>
        <dbReference type="RuleBase" id="RU363051"/>
    </source>
</evidence>
<dbReference type="PRINTS" id="PR00459">
    <property type="entry name" value="ASPEROXIDASE"/>
</dbReference>
<dbReference type="PROSITE" id="PS50873">
    <property type="entry name" value="PEROXIDASE_4"/>
    <property type="match status" value="1"/>
</dbReference>
<keyword evidence="5" id="KW-0479">Metal-binding</keyword>
<protein>
    <recommendedName>
        <fullName evidence="8">Peroxidase</fullName>
        <ecNumber evidence="8">1.11.1.-</ecNumber>
    </recommendedName>
</protein>
<accession>A0A1Y1YG76</accession>
<keyword evidence="7" id="KW-0408">Iron</keyword>
<evidence type="ECO:0000256" key="4">
    <source>
        <dbReference type="ARBA" id="ARBA00022617"/>
    </source>
</evidence>
<sequence>MTSRVGDYEAVRRDIIKAIPAERYDKGTYGPSMIRLTWHSCATFDQRQNNGGSQGGTMRFPEQYSDPANKGLENARNALEPVHEKHPWITYADLYTLGGCVAVEQMGGPHIPWTPGRWDSNDKNDIPPRGRLPEGSYGKNHVIDVFIGRLGMSVQEAAALIGAHCVGECHKSHQGYDGPWTETQTQFNNNYYKMLLTRTWKEKKNWDGPRQFEDEETHKLMMIPAEMTFLEEPFRPWVELYASDQEKWFEDFKNAFVKLCNLGTDRRPRDKNKLPLQNQL</sequence>
<dbReference type="InterPro" id="IPR019794">
    <property type="entry name" value="Peroxidases_AS"/>
</dbReference>
<evidence type="ECO:0000256" key="7">
    <source>
        <dbReference type="ARBA" id="ARBA00023004"/>
    </source>
</evidence>
<dbReference type="OrthoDB" id="2859658at2759"/>
<dbReference type="EC" id="1.11.1.-" evidence="8"/>
<comment type="similarity">
    <text evidence="2">Belongs to the peroxidase family. Cytochrome c peroxidase subfamily.</text>
</comment>
<comment type="caution">
    <text evidence="10">The sequence shown here is derived from an EMBL/GenBank/DDBJ whole genome shotgun (WGS) entry which is preliminary data.</text>
</comment>
<dbReference type="InParanoid" id="A0A1Y1YG76"/>
<dbReference type="GO" id="GO:0046872">
    <property type="term" value="F:metal ion binding"/>
    <property type="evidence" value="ECO:0007669"/>
    <property type="project" value="UniProtKB-UniRule"/>
</dbReference>
<evidence type="ECO:0000256" key="6">
    <source>
        <dbReference type="ARBA" id="ARBA00023002"/>
    </source>
</evidence>
<dbReference type="FunFam" id="1.10.520.10:FF:000005">
    <property type="entry name" value="Cytochrome c peroxidase"/>
    <property type="match status" value="1"/>
</dbReference>
<comment type="function">
    <text evidence="1">Destroys radicals which are normally produced within the cells and which are toxic to biological systems.</text>
</comment>
<dbReference type="STRING" id="1314790.A0A1Y1YG76"/>
<dbReference type="PANTHER" id="PTHR31356">
    <property type="entry name" value="THYLAKOID LUMENAL 29 KDA PROTEIN, CHLOROPLASTIC-RELATED"/>
    <property type="match status" value="1"/>
</dbReference>
<keyword evidence="3 8" id="KW-0575">Peroxidase</keyword>
<gene>
    <name evidence="10" type="ORF">K493DRAFT_216947</name>
</gene>
<dbReference type="InterPro" id="IPR002207">
    <property type="entry name" value="Peroxidase_I"/>
</dbReference>
<dbReference type="InterPro" id="IPR044831">
    <property type="entry name" value="Ccp1-like"/>
</dbReference>
<evidence type="ECO:0000256" key="3">
    <source>
        <dbReference type="ARBA" id="ARBA00022559"/>
    </source>
</evidence>
<name>A0A1Y1YG76_9FUNG</name>
<organism evidence="10 11">
    <name type="scientific">Basidiobolus meristosporus CBS 931.73</name>
    <dbReference type="NCBI Taxonomy" id="1314790"/>
    <lineage>
        <taxon>Eukaryota</taxon>
        <taxon>Fungi</taxon>
        <taxon>Fungi incertae sedis</taxon>
        <taxon>Zoopagomycota</taxon>
        <taxon>Entomophthoromycotina</taxon>
        <taxon>Basidiobolomycetes</taxon>
        <taxon>Basidiobolales</taxon>
        <taxon>Basidiobolaceae</taxon>
        <taxon>Basidiobolus</taxon>
    </lineage>
</organism>
<dbReference type="SUPFAM" id="SSF48113">
    <property type="entry name" value="Heme-dependent peroxidases"/>
    <property type="match status" value="1"/>
</dbReference>
<evidence type="ECO:0000256" key="1">
    <source>
        <dbReference type="ARBA" id="ARBA00003917"/>
    </source>
</evidence>
<keyword evidence="6 8" id="KW-0560">Oxidoreductase</keyword>
<feature type="domain" description="Plant heme peroxidase family profile" evidence="9">
    <location>
        <begin position="28"/>
        <end position="280"/>
    </location>
</feature>
<dbReference type="GO" id="GO:0000302">
    <property type="term" value="P:response to reactive oxygen species"/>
    <property type="evidence" value="ECO:0007669"/>
    <property type="project" value="TreeGrafter"/>
</dbReference>
<reference evidence="10 11" key="1">
    <citation type="submission" date="2016-07" db="EMBL/GenBank/DDBJ databases">
        <title>Pervasive Adenine N6-methylation of Active Genes in Fungi.</title>
        <authorList>
            <consortium name="DOE Joint Genome Institute"/>
            <person name="Mondo S.J."/>
            <person name="Dannebaum R.O."/>
            <person name="Kuo R.C."/>
            <person name="Labutti K."/>
            <person name="Haridas S."/>
            <person name="Kuo A."/>
            <person name="Salamov A."/>
            <person name="Ahrendt S.R."/>
            <person name="Lipzen A."/>
            <person name="Sullivan W."/>
            <person name="Andreopoulos W.B."/>
            <person name="Clum A."/>
            <person name="Lindquist E."/>
            <person name="Daum C."/>
            <person name="Ramamoorthy G.K."/>
            <person name="Gryganskyi A."/>
            <person name="Culley D."/>
            <person name="Magnuson J.K."/>
            <person name="James T.Y."/>
            <person name="O'Malley M.A."/>
            <person name="Stajich J.E."/>
            <person name="Spatafora J.W."/>
            <person name="Visel A."/>
            <person name="Grigoriev I.V."/>
        </authorList>
    </citation>
    <scope>NUCLEOTIDE SEQUENCE [LARGE SCALE GENOMIC DNA]</scope>
    <source>
        <strain evidence="10 11">CBS 931.73</strain>
    </source>
</reference>